<evidence type="ECO:0000313" key="6">
    <source>
        <dbReference type="Proteomes" id="UP000177159"/>
    </source>
</evidence>
<keyword evidence="2 5" id="KW-0689">Ribosomal protein</keyword>
<name>A0A1F7GXD8_9BACT</name>
<comment type="similarity">
    <text evidence="1 4">Belongs to the bacterial ribosomal protein bL19 family.</text>
</comment>
<sequence>MANTIKIKDVSMNVGDTIKIHYSFKEKDKKKNQIFEGILMKIRGHGENKSFTVRKVTRSNIGVERIFPVISPFIEKIEVEKKGKSKRAKIYFIRGKSQKEIKDNLYAS</sequence>
<protein>
    <recommendedName>
        <fullName evidence="4">50S ribosomal protein L19</fullName>
    </recommendedName>
</protein>
<dbReference type="InterPro" id="IPR038657">
    <property type="entry name" value="Ribosomal_bL19_sf"/>
</dbReference>
<dbReference type="InterPro" id="IPR008991">
    <property type="entry name" value="Translation_prot_SH3-like_sf"/>
</dbReference>
<dbReference type="SUPFAM" id="SSF50104">
    <property type="entry name" value="Translation proteins SH3-like domain"/>
    <property type="match status" value="1"/>
</dbReference>
<evidence type="ECO:0000313" key="5">
    <source>
        <dbReference type="EMBL" id="OGK23740.1"/>
    </source>
</evidence>
<dbReference type="Gene3D" id="2.30.30.790">
    <property type="match status" value="1"/>
</dbReference>
<dbReference type="GO" id="GO:0022625">
    <property type="term" value="C:cytosolic large ribosomal subunit"/>
    <property type="evidence" value="ECO:0007669"/>
    <property type="project" value="TreeGrafter"/>
</dbReference>
<organism evidence="5 6">
    <name type="scientific">Candidatus Roizmanbacteria bacterium RIFCSPHIGHO2_02_FULL_37_24</name>
    <dbReference type="NCBI Taxonomy" id="1802037"/>
    <lineage>
        <taxon>Bacteria</taxon>
        <taxon>Candidatus Roizmaniibacteriota</taxon>
    </lineage>
</organism>
<gene>
    <name evidence="5" type="ORF">A3C24_04835</name>
</gene>
<dbReference type="AlphaFoldDB" id="A0A1F7GXD8"/>
<dbReference type="NCBIfam" id="TIGR01024">
    <property type="entry name" value="rplS_bact"/>
    <property type="match status" value="1"/>
</dbReference>
<comment type="function">
    <text evidence="4">This protein is located at the 30S-50S ribosomal subunit interface and may play a role in the structure and function of the aminoacyl-tRNA binding site.</text>
</comment>
<dbReference type="Proteomes" id="UP000177159">
    <property type="component" value="Unassembled WGS sequence"/>
</dbReference>
<dbReference type="PRINTS" id="PR00061">
    <property type="entry name" value="RIBOSOMALL19"/>
</dbReference>
<comment type="caution">
    <text evidence="5">The sequence shown here is derived from an EMBL/GenBank/DDBJ whole genome shotgun (WGS) entry which is preliminary data.</text>
</comment>
<dbReference type="GO" id="GO:0006412">
    <property type="term" value="P:translation"/>
    <property type="evidence" value="ECO:0007669"/>
    <property type="project" value="InterPro"/>
</dbReference>
<evidence type="ECO:0000256" key="2">
    <source>
        <dbReference type="ARBA" id="ARBA00022980"/>
    </source>
</evidence>
<dbReference type="PANTHER" id="PTHR15680:SF9">
    <property type="entry name" value="LARGE RIBOSOMAL SUBUNIT PROTEIN BL19M"/>
    <property type="match status" value="1"/>
</dbReference>
<evidence type="ECO:0000256" key="3">
    <source>
        <dbReference type="ARBA" id="ARBA00023274"/>
    </source>
</evidence>
<dbReference type="InterPro" id="IPR001857">
    <property type="entry name" value="Ribosomal_bL19"/>
</dbReference>
<dbReference type="EMBL" id="MFZM01000017">
    <property type="protein sequence ID" value="OGK23740.1"/>
    <property type="molecule type" value="Genomic_DNA"/>
</dbReference>
<keyword evidence="3 4" id="KW-0687">Ribonucleoprotein</keyword>
<evidence type="ECO:0000256" key="4">
    <source>
        <dbReference type="RuleBase" id="RU000559"/>
    </source>
</evidence>
<evidence type="ECO:0000256" key="1">
    <source>
        <dbReference type="ARBA" id="ARBA00005781"/>
    </source>
</evidence>
<accession>A0A1F7GXD8</accession>
<reference evidence="5 6" key="1">
    <citation type="journal article" date="2016" name="Nat. Commun.">
        <title>Thousands of microbial genomes shed light on interconnected biogeochemical processes in an aquifer system.</title>
        <authorList>
            <person name="Anantharaman K."/>
            <person name="Brown C.T."/>
            <person name="Hug L.A."/>
            <person name="Sharon I."/>
            <person name="Castelle C.J."/>
            <person name="Probst A.J."/>
            <person name="Thomas B.C."/>
            <person name="Singh A."/>
            <person name="Wilkins M.J."/>
            <person name="Karaoz U."/>
            <person name="Brodie E.L."/>
            <person name="Williams K.H."/>
            <person name="Hubbard S.S."/>
            <person name="Banfield J.F."/>
        </authorList>
    </citation>
    <scope>NUCLEOTIDE SEQUENCE [LARGE SCALE GENOMIC DNA]</scope>
</reference>
<dbReference type="PANTHER" id="PTHR15680">
    <property type="entry name" value="RIBOSOMAL PROTEIN L19"/>
    <property type="match status" value="1"/>
</dbReference>
<dbReference type="Pfam" id="PF01245">
    <property type="entry name" value="Ribosomal_L19"/>
    <property type="match status" value="1"/>
</dbReference>
<dbReference type="GO" id="GO:0003735">
    <property type="term" value="F:structural constituent of ribosome"/>
    <property type="evidence" value="ECO:0007669"/>
    <property type="project" value="InterPro"/>
</dbReference>
<proteinExistence type="inferred from homology"/>